<evidence type="ECO:0000313" key="3">
    <source>
        <dbReference type="Proteomes" id="UP000005707"/>
    </source>
</evidence>
<proteinExistence type="predicted"/>
<dbReference type="Proteomes" id="UP000005707">
    <property type="component" value="Unassembled WGS sequence"/>
</dbReference>
<dbReference type="AlphaFoldDB" id="U2EAR6"/>
<reference evidence="2 3" key="1">
    <citation type="journal article" date="2011" name="J. Bacteriol.">
        <title>Genome sequence of Haloplasma contractile, an unusual contractile bacterium from a deep-sea anoxic brine lake.</title>
        <authorList>
            <person name="Antunes A."/>
            <person name="Alam I."/>
            <person name="El Dorry H."/>
            <person name="Siam R."/>
            <person name="Robertson A."/>
            <person name="Bajic V.B."/>
            <person name="Stingl U."/>
        </authorList>
    </citation>
    <scope>NUCLEOTIDE SEQUENCE [LARGE SCALE GENOMIC DNA]</scope>
    <source>
        <strain evidence="2 3">SSD-17B</strain>
    </source>
</reference>
<gene>
    <name evidence="2" type="ORF">HLPCO_002151</name>
</gene>
<dbReference type="eggNOG" id="COG1075">
    <property type="taxonomic scope" value="Bacteria"/>
</dbReference>
<organism evidence="2 3">
    <name type="scientific">Haloplasma contractile SSD-17B</name>
    <dbReference type="NCBI Taxonomy" id="1033810"/>
    <lineage>
        <taxon>Bacteria</taxon>
        <taxon>Bacillati</taxon>
        <taxon>Mycoplasmatota</taxon>
        <taxon>Mollicutes</taxon>
        <taxon>Haloplasmatales</taxon>
        <taxon>Haloplasmataceae</taxon>
        <taxon>Haloplasma</taxon>
    </lineage>
</organism>
<evidence type="ECO:0000313" key="2">
    <source>
        <dbReference type="EMBL" id="ERJ11911.1"/>
    </source>
</evidence>
<protein>
    <recommendedName>
        <fullName evidence="1">DUF2779 domain-containing protein</fullName>
    </recommendedName>
</protein>
<dbReference type="Pfam" id="PF11074">
    <property type="entry name" value="DUF2779"/>
    <property type="match status" value="1"/>
</dbReference>
<reference evidence="2 3" key="2">
    <citation type="journal article" date="2013" name="PLoS ONE">
        <title>INDIGO - INtegrated Data Warehouse of MIcrobial GenOmes with Examples from the Red Sea Extremophiles.</title>
        <authorList>
            <person name="Alam I."/>
            <person name="Antunes A."/>
            <person name="Kamau A.A."/>
            <person name="Ba Alawi W."/>
            <person name="Kalkatawi M."/>
            <person name="Stingl U."/>
            <person name="Bajic V.B."/>
        </authorList>
    </citation>
    <scope>NUCLEOTIDE SEQUENCE [LARGE SCALE GENOMIC DNA]</scope>
    <source>
        <strain evidence="2 3">SSD-17B</strain>
    </source>
</reference>
<keyword evidence="3" id="KW-1185">Reference proteome</keyword>
<accession>U2EAR6</accession>
<dbReference type="STRING" id="1033810.HLPCO_002151"/>
<dbReference type="InterPro" id="IPR021301">
    <property type="entry name" value="DUF2779"/>
</dbReference>
<feature type="domain" description="DUF2779" evidence="1">
    <location>
        <begin position="370"/>
        <end position="514"/>
    </location>
</feature>
<sequence>MKSIKVKESNFLDLTRCKNYILFNNTKKIISKPDEYAKLMHRYKQEIDSYALDYITETYKCTTKYFMSDTINTTFNNVSIRCNVNMHHITDDGVLRIFHLVSSTDSEFMKLNFKCKEKEKKILIFDTIDHTLVLKDTLAGFKYSDFIPEVKYEKQRSKLLDQYQATGRMATILAYKRNVIEEYLKNNDQYDKVNDIEYYVVALNNSYTYDRTVVNENKVYGTDSNGNELFTIIDLTKITEELQPKIEANLNEIRVNGNITSKDPVNYSEHCGYKKIYKCEFCSECWPQLHHANTLYSYIDYQHGFKNRAGNKYNVYDLINDGKFTMLDIPSTWLHRRNNQIQRDVVEREVPYVHVDKIKKAIALLTYPIYHLDFETFPCPLPRFKGESPYTQSVFQFSLHIEENPDSDLVHVDYLADDHTDHRENIIKLLINHIDVNSNGTILAYNKSFEKGVLDQLASVFPEYSSELNKMSGMLFDLIDIVKTNQALYKELGFSDEDAKTVNYYHPDLNGSYSIKAVLPLFSNLSYKDLQVQNGMEAVIAYANFEKLSDQEKAEKLKELCKYCKQDTFAMVEVLWGLKGLVK</sequence>
<dbReference type="OrthoDB" id="9783873at2"/>
<dbReference type="InParanoid" id="U2EAR6"/>
<dbReference type="RefSeq" id="WP_008827430.1">
    <property type="nucleotide sequence ID" value="NZ_AFNU02000007.1"/>
</dbReference>
<dbReference type="EMBL" id="AFNU02000007">
    <property type="protein sequence ID" value="ERJ11911.1"/>
    <property type="molecule type" value="Genomic_DNA"/>
</dbReference>
<name>U2EAR6_9MOLU</name>
<comment type="caution">
    <text evidence="2">The sequence shown here is derived from an EMBL/GenBank/DDBJ whole genome shotgun (WGS) entry which is preliminary data.</text>
</comment>
<evidence type="ECO:0000259" key="1">
    <source>
        <dbReference type="Pfam" id="PF11074"/>
    </source>
</evidence>